<keyword evidence="3" id="KW-1185">Reference proteome</keyword>
<feature type="compositionally biased region" description="Low complexity" evidence="1">
    <location>
        <begin position="30"/>
        <end position="43"/>
    </location>
</feature>
<dbReference type="AlphaFoldDB" id="W2RUF3"/>
<evidence type="ECO:0000313" key="2">
    <source>
        <dbReference type="EMBL" id="ETN39378.1"/>
    </source>
</evidence>
<dbReference type="Proteomes" id="UP000030752">
    <property type="component" value="Unassembled WGS sequence"/>
</dbReference>
<evidence type="ECO:0000256" key="1">
    <source>
        <dbReference type="SAM" id="MobiDB-lite"/>
    </source>
</evidence>
<gene>
    <name evidence="2" type="ORF">HMPREF1541_05601</name>
</gene>
<dbReference type="STRING" id="1220924.W2RUF3"/>
<dbReference type="eggNOG" id="ENOG502S4MS">
    <property type="taxonomic scope" value="Eukaryota"/>
</dbReference>
<sequence length="163" mass="17765">MSESEALPSQTTMAAPAAESSTLKSLPFRAPSTSPASGTTSSTWNTPPIEFLTGRWYVTHSTLPMWKSNRNVTITYTPLDSPADAIDDLVEYQPLKSEKQKTVRGVDSPDPHVAAAYNWRGRGWLKIASSHWEVLGWGEEEGGWAVTFFAKTLFTPAAGGADF</sequence>
<dbReference type="HOGENOM" id="CLU_094640_0_0_1"/>
<reference evidence="2 3" key="1">
    <citation type="submission" date="2013-03" db="EMBL/GenBank/DDBJ databases">
        <title>The Genome Sequence of Phialophora europaea CBS 101466.</title>
        <authorList>
            <consortium name="The Broad Institute Genomics Platform"/>
            <person name="Cuomo C."/>
            <person name="de Hoog S."/>
            <person name="Gorbushina A."/>
            <person name="Walker B."/>
            <person name="Young S.K."/>
            <person name="Zeng Q."/>
            <person name="Gargeya S."/>
            <person name="Fitzgerald M."/>
            <person name="Haas B."/>
            <person name="Abouelleil A."/>
            <person name="Allen A.W."/>
            <person name="Alvarado L."/>
            <person name="Arachchi H.M."/>
            <person name="Berlin A.M."/>
            <person name="Chapman S.B."/>
            <person name="Gainer-Dewar J."/>
            <person name="Goldberg J."/>
            <person name="Griggs A."/>
            <person name="Gujja S."/>
            <person name="Hansen M."/>
            <person name="Howarth C."/>
            <person name="Imamovic A."/>
            <person name="Ireland A."/>
            <person name="Larimer J."/>
            <person name="McCowan C."/>
            <person name="Murphy C."/>
            <person name="Pearson M."/>
            <person name="Poon T.W."/>
            <person name="Priest M."/>
            <person name="Roberts A."/>
            <person name="Saif S."/>
            <person name="Shea T."/>
            <person name="Sisk P."/>
            <person name="Sykes S."/>
            <person name="Wortman J."/>
            <person name="Nusbaum C."/>
            <person name="Birren B."/>
        </authorList>
    </citation>
    <scope>NUCLEOTIDE SEQUENCE [LARGE SCALE GENOMIC DNA]</scope>
    <source>
        <strain evidence="2 3">CBS 101466</strain>
    </source>
</reference>
<dbReference type="VEuPathDB" id="FungiDB:HMPREF1541_05601"/>
<evidence type="ECO:0000313" key="3">
    <source>
        <dbReference type="Proteomes" id="UP000030752"/>
    </source>
</evidence>
<dbReference type="InParanoid" id="W2RUF3"/>
<dbReference type="EMBL" id="KB822721">
    <property type="protein sequence ID" value="ETN39378.1"/>
    <property type="molecule type" value="Genomic_DNA"/>
</dbReference>
<organism evidence="2 3">
    <name type="scientific">Cyphellophora europaea (strain CBS 101466)</name>
    <name type="common">Phialophora europaea</name>
    <dbReference type="NCBI Taxonomy" id="1220924"/>
    <lineage>
        <taxon>Eukaryota</taxon>
        <taxon>Fungi</taxon>
        <taxon>Dikarya</taxon>
        <taxon>Ascomycota</taxon>
        <taxon>Pezizomycotina</taxon>
        <taxon>Eurotiomycetes</taxon>
        <taxon>Chaetothyriomycetidae</taxon>
        <taxon>Chaetothyriales</taxon>
        <taxon>Cyphellophoraceae</taxon>
        <taxon>Cyphellophora</taxon>
    </lineage>
</organism>
<protein>
    <submittedName>
        <fullName evidence="2">Uncharacterized protein</fullName>
    </submittedName>
</protein>
<accession>W2RUF3</accession>
<feature type="region of interest" description="Disordered" evidence="1">
    <location>
        <begin position="1"/>
        <end position="44"/>
    </location>
</feature>
<dbReference type="OrthoDB" id="9975758at2759"/>
<proteinExistence type="predicted"/>
<feature type="compositionally biased region" description="Polar residues" evidence="1">
    <location>
        <begin position="1"/>
        <end position="24"/>
    </location>
</feature>
<dbReference type="RefSeq" id="XP_008718163.1">
    <property type="nucleotide sequence ID" value="XM_008719941.1"/>
</dbReference>
<name>W2RUF3_CYPE1</name>
<dbReference type="GeneID" id="19972940"/>